<feature type="chain" id="PRO_5047115629" evidence="8">
    <location>
        <begin position="18"/>
        <end position="549"/>
    </location>
</feature>
<keyword evidence="6" id="KW-0472">Membrane</keyword>
<comment type="subcellular location">
    <subcellularLocation>
        <location evidence="1">Cell outer membrane</location>
        <topology evidence="1">Multi-pass membrane protein</topology>
    </subcellularLocation>
</comment>
<dbReference type="Gene3D" id="2.40.160.60">
    <property type="entry name" value="Outer membrane protein transport protein (OMPP1/FadL/TodX)"/>
    <property type="match status" value="1"/>
</dbReference>
<evidence type="ECO:0000256" key="1">
    <source>
        <dbReference type="ARBA" id="ARBA00004571"/>
    </source>
</evidence>
<evidence type="ECO:0000256" key="5">
    <source>
        <dbReference type="ARBA" id="ARBA00022729"/>
    </source>
</evidence>
<evidence type="ECO:0000256" key="6">
    <source>
        <dbReference type="ARBA" id="ARBA00023136"/>
    </source>
</evidence>
<dbReference type="Pfam" id="PF03349">
    <property type="entry name" value="Toluene_X"/>
    <property type="match status" value="1"/>
</dbReference>
<accession>A0ABY6AA59</accession>
<evidence type="ECO:0000313" key="10">
    <source>
        <dbReference type="Proteomes" id="UP001065322"/>
    </source>
</evidence>
<keyword evidence="7" id="KW-0998">Cell outer membrane</keyword>
<dbReference type="PANTHER" id="PTHR35093:SF8">
    <property type="entry name" value="OUTER MEMBRANE PROTEIN NMB0088-RELATED"/>
    <property type="match status" value="1"/>
</dbReference>
<keyword evidence="3" id="KW-1134">Transmembrane beta strand</keyword>
<evidence type="ECO:0000256" key="7">
    <source>
        <dbReference type="ARBA" id="ARBA00023237"/>
    </source>
</evidence>
<organism evidence="9 10">
    <name type="scientific">Thalassolituus hydrocarboniclasticus</name>
    <dbReference type="NCBI Taxonomy" id="2742796"/>
    <lineage>
        <taxon>Bacteria</taxon>
        <taxon>Pseudomonadati</taxon>
        <taxon>Pseudomonadota</taxon>
        <taxon>Gammaproteobacteria</taxon>
        <taxon>Oceanospirillales</taxon>
        <taxon>Oceanospirillaceae</taxon>
        <taxon>Thalassolituus</taxon>
    </lineage>
</organism>
<feature type="signal peptide" evidence="8">
    <location>
        <begin position="1"/>
        <end position="17"/>
    </location>
</feature>
<reference evidence="10" key="1">
    <citation type="submission" date="2020-06" db="EMBL/GenBank/DDBJ databases">
        <title>Thalassolituus marinus alknpb1M-1, a hydrocarbon-degrading bacterium isolated from the deep-sea overlying water using an in-situ strategy from the South China Sea basin.</title>
        <authorList>
            <person name="Dong C."/>
            <person name="Chen Y."/>
            <person name="Shao Z."/>
        </authorList>
    </citation>
    <scope>NUCLEOTIDE SEQUENCE [LARGE SCALE GENOMIC DNA]</scope>
    <source>
        <strain evidence="10">alknpb1M-1</strain>
    </source>
</reference>
<dbReference type="PANTHER" id="PTHR35093">
    <property type="entry name" value="OUTER MEMBRANE PROTEIN NMB0088-RELATED"/>
    <property type="match status" value="1"/>
</dbReference>
<evidence type="ECO:0000313" key="9">
    <source>
        <dbReference type="EMBL" id="UXD87455.1"/>
    </source>
</evidence>
<comment type="similarity">
    <text evidence="2">Belongs to the OmpP1/FadL family.</text>
</comment>
<dbReference type="EMBL" id="CP054475">
    <property type="protein sequence ID" value="UXD87455.1"/>
    <property type="molecule type" value="Genomic_DNA"/>
</dbReference>
<name>A0ABY6AA59_9GAMM</name>
<sequence>MRILFLLIILMPGVASAQLAQNLFLDTKAMSLGNAVTADPVGIMDIHFNPAGLTKLEGRQIQIQLMNILLSSEATFSLPDDYDADQAGLLDISKDPILGSDGRAESQATAAAYIPGIGLMPMTLPVLTLPTGGVSIQPPGSKFTFANAVYAPMAAGFAKDDNDPGRYQAKQVALQRFTYLSPSFGYKVTDEFSVGASFLFSHQAVAVVQDIRAPSVLIGVLEQLQNAFGCFDEATGEPTGNDPLAPLITLCGGKVGPYEDVGTLKIITEESLSPSFNLGFLWEPADWFAFGVGYQSEAVSRLKGTYDLEYTDEFSGFFRTFRSSIIGAIGGAIFSLPTGVKKESGHVSTELTYPQHFQTGVKLRFLDDFQLNMDAGWTDYDKWDALEFEFDRQVSFLSTAKTLAPTLVTDTSLRQPLNYKSVWSFGFGMQYDLNSRIKLRLGYEPRKSSIPDDSRSIQAPLGFAKLYSVGMGYQWDLDTVVDLSLSFMQSKETILADPQNAEATGEYPNSSDAINRNCLTCTVTNPYPGLDVDTKLTIGAAGISFRTKF</sequence>
<evidence type="ECO:0000256" key="2">
    <source>
        <dbReference type="ARBA" id="ARBA00008163"/>
    </source>
</evidence>
<evidence type="ECO:0000256" key="3">
    <source>
        <dbReference type="ARBA" id="ARBA00022452"/>
    </source>
</evidence>
<gene>
    <name evidence="9" type="ORF">HUF19_08415</name>
</gene>
<keyword evidence="5 8" id="KW-0732">Signal</keyword>
<dbReference type="Proteomes" id="UP001065322">
    <property type="component" value="Chromosome"/>
</dbReference>
<evidence type="ECO:0000256" key="4">
    <source>
        <dbReference type="ARBA" id="ARBA00022692"/>
    </source>
</evidence>
<keyword evidence="4" id="KW-0812">Transmembrane</keyword>
<proteinExistence type="inferred from homology"/>
<evidence type="ECO:0000256" key="8">
    <source>
        <dbReference type="SAM" id="SignalP"/>
    </source>
</evidence>
<dbReference type="SUPFAM" id="SSF56935">
    <property type="entry name" value="Porins"/>
    <property type="match status" value="1"/>
</dbReference>
<dbReference type="RefSeq" id="WP_260999372.1">
    <property type="nucleotide sequence ID" value="NZ_CP054475.1"/>
</dbReference>
<dbReference type="InterPro" id="IPR005017">
    <property type="entry name" value="OMPP1/FadL/TodX"/>
</dbReference>
<keyword evidence="10" id="KW-1185">Reference proteome</keyword>
<protein>
    <submittedName>
        <fullName evidence="9">Outer membrane protein transport protein</fullName>
    </submittedName>
</protein>